<dbReference type="VEuPathDB" id="ToxoDB:EMH_0067520"/>
<evidence type="ECO:0000256" key="1">
    <source>
        <dbReference type="PROSITE-ProRule" id="PRU00047"/>
    </source>
</evidence>
<feature type="region of interest" description="Disordered" evidence="2">
    <location>
        <begin position="264"/>
        <end position="312"/>
    </location>
</feature>
<feature type="domain" description="CCHC-type" evidence="3">
    <location>
        <begin position="320"/>
        <end position="335"/>
    </location>
</feature>
<dbReference type="InterPro" id="IPR001878">
    <property type="entry name" value="Znf_CCHC"/>
</dbReference>
<dbReference type="PROSITE" id="PS50158">
    <property type="entry name" value="ZF_CCHC"/>
    <property type="match status" value="3"/>
</dbReference>
<keyword evidence="1" id="KW-0862">Zinc</keyword>
<organism evidence="4 5">
    <name type="scientific">Eimeria mitis</name>
    <dbReference type="NCBI Taxonomy" id="44415"/>
    <lineage>
        <taxon>Eukaryota</taxon>
        <taxon>Sar</taxon>
        <taxon>Alveolata</taxon>
        <taxon>Apicomplexa</taxon>
        <taxon>Conoidasida</taxon>
        <taxon>Coccidia</taxon>
        <taxon>Eucoccidiorida</taxon>
        <taxon>Eimeriorina</taxon>
        <taxon>Eimeriidae</taxon>
        <taxon>Eimeria</taxon>
    </lineage>
</organism>
<feature type="compositionally biased region" description="Basic and acidic residues" evidence="2">
    <location>
        <begin position="266"/>
        <end position="294"/>
    </location>
</feature>
<dbReference type="EMBL" id="HG683353">
    <property type="protein sequence ID" value="CDJ31522.1"/>
    <property type="molecule type" value="Genomic_DNA"/>
</dbReference>
<dbReference type="SUPFAM" id="SSF57756">
    <property type="entry name" value="Retrovirus zinc finger-like domains"/>
    <property type="match status" value="2"/>
</dbReference>
<evidence type="ECO:0000259" key="3">
    <source>
        <dbReference type="PROSITE" id="PS50158"/>
    </source>
</evidence>
<dbReference type="OrthoDB" id="2527451at2759"/>
<feature type="region of interest" description="Disordered" evidence="2">
    <location>
        <begin position="345"/>
        <end position="365"/>
    </location>
</feature>
<accession>U6K5A1</accession>
<dbReference type="GO" id="GO:0003676">
    <property type="term" value="F:nucleic acid binding"/>
    <property type="evidence" value="ECO:0007669"/>
    <property type="project" value="InterPro"/>
</dbReference>
<dbReference type="PANTHER" id="PTHR23002">
    <property type="entry name" value="ZINC FINGER CCHC DOMAIN CONTAINING PROTEIN"/>
    <property type="match status" value="1"/>
</dbReference>
<evidence type="ECO:0000313" key="4">
    <source>
        <dbReference type="EMBL" id="CDJ31522.1"/>
    </source>
</evidence>
<gene>
    <name evidence="4" type="ORF">EMH_0067520</name>
</gene>
<name>U6K5A1_9EIME</name>
<evidence type="ECO:0000313" key="5">
    <source>
        <dbReference type="Proteomes" id="UP000030744"/>
    </source>
</evidence>
<feature type="compositionally biased region" description="Basic and acidic residues" evidence="2">
    <location>
        <begin position="384"/>
        <end position="414"/>
    </location>
</feature>
<feature type="region of interest" description="Disordered" evidence="2">
    <location>
        <begin position="380"/>
        <end position="429"/>
    </location>
</feature>
<dbReference type="GO" id="GO:0008270">
    <property type="term" value="F:zinc ion binding"/>
    <property type="evidence" value="ECO:0007669"/>
    <property type="project" value="UniProtKB-KW"/>
</dbReference>
<feature type="compositionally biased region" description="Basic and acidic residues" evidence="2">
    <location>
        <begin position="345"/>
        <end position="363"/>
    </location>
</feature>
<dbReference type="Gene3D" id="4.10.60.10">
    <property type="entry name" value="Zinc finger, CCHC-type"/>
    <property type="match status" value="2"/>
</dbReference>
<dbReference type="InterPro" id="IPR051714">
    <property type="entry name" value="Znf_CCHC_NABP"/>
</dbReference>
<dbReference type="SMART" id="SM00343">
    <property type="entry name" value="ZnF_C2HC"/>
    <property type="match status" value="3"/>
</dbReference>
<proteinExistence type="predicted"/>
<keyword evidence="5" id="KW-1185">Reference proteome</keyword>
<dbReference type="InterPro" id="IPR036875">
    <property type="entry name" value="Znf_CCHC_sf"/>
</dbReference>
<keyword evidence="1" id="KW-0863">Zinc-finger</keyword>
<feature type="domain" description="CCHC-type" evidence="3">
    <location>
        <begin position="466"/>
        <end position="479"/>
    </location>
</feature>
<sequence>MAECKGTQDEGIGVMLSVPEREVENSLVESEEPNVERGEQVTSNVDPTTAWKMEMATFFRQMRDEGRVITEGILKENREGTGGGARNQSESVADQMFRTKMAATEDGADMRTFLSLAEQEFREMKIAEDQWGLLVRKYLTGRAVKQWDYVYRSGIDMTDWTLVRTRLCERFRGLPRDSMILQMRDNVWKGDYNEYSNAFSDIVIMGEEVPEQDLVMFFLAGLPEDIGDKLTKRGRREFSTWNEAAAALREYVIPLNTWRAKRKRTVREVQGVERPQAKEDSSSKENEEWNKNKNEGTNSVTRRPYPTGRMATDGERDAFRCFECTGRGHMGRECPLRNGVVRRRGETCSKRGGKDHSARDGATTRRVMGGNQRVITAAKRKRTVREMQGVERPQAKEDSSFKENEEWNKNKNEGTNRVTRRPYPTGRMATDGERDVIRCFECTGRGHMGRECPLRNGVVRRRGETCSKCGGKDHYARDCATARRMMGGNQRVITGMNSESKEGVTRSNEKA</sequence>
<dbReference type="GeneID" id="25381298"/>
<protein>
    <recommendedName>
        <fullName evidence="3">CCHC-type domain-containing protein</fullName>
    </recommendedName>
</protein>
<keyword evidence="1" id="KW-0479">Metal-binding</keyword>
<dbReference type="Pfam" id="PF00098">
    <property type="entry name" value="zf-CCHC"/>
    <property type="match status" value="1"/>
</dbReference>
<reference evidence="4" key="1">
    <citation type="submission" date="2013-10" db="EMBL/GenBank/DDBJ databases">
        <title>Genomic analysis of the causative agents of coccidiosis in chickens.</title>
        <authorList>
            <person name="Reid A.J."/>
            <person name="Blake D."/>
            <person name="Billington K."/>
            <person name="Browne H."/>
            <person name="Dunn M."/>
            <person name="Hung S."/>
            <person name="Kawahara F."/>
            <person name="Miranda-Saavedra D."/>
            <person name="Mourier T."/>
            <person name="Nagra H."/>
            <person name="Otto T.D."/>
            <person name="Rawlings N."/>
            <person name="Sanchez A."/>
            <person name="Sanders M."/>
            <person name="Subramaniam C."/>
            <person name="Tay Y."/>
            <person name="Dear P."/>
            <person name="Doerig C."/>
            <person name="Gruber A."/>
            <person name="Parkinson J."/>
            <person name="Shirley M."/>
            <person name="Wan K.L."/>
            <person name="Berriman M."/>
            <person name="Tomley F."/>
            <person name="Pain A."/>
        </authorList>
    </citation>
    <scope>NUCLEOTIDE SEQUENCE [LARGE SCALE GENOMIC DNA]</scope>
    <source>
        <strain evidence="4">Houghton</strain>
    </source>
</reference>
<feature type="domain" description="CCHC-type" evidence="3">
    <location>
        <begin position="438"/>
        <end position="453"/>
    </location>
</feature>
<dbReference type="Proteomes" id="UP000030744">
    <property type="component" value="Unassembled WGS sequence"/>
</dbReference>
<dbReference type="RefSeq" id="XP_013354087.1">
    <property type="nucleotide sequence ID" value="XM_013498633.1"/>
</dbReference>
<evidence type="ECO:0000256" key="2">
    <source>
        <dbReference type="SAM" id="MobiDB-lite"/>
    </source>
</evidence>
<dbReference type="AlphaFoldDB" id="U6K5A1"/>
<reference evidence="4" key="2">
    <citation type="submission" date="2013-10" db="EMBL/GenBank/DDBJ databases">
        <authorList>
            <person name="Aslett M."/>
        </authorList>
    </citation>
    <scope>NUCLEOTIDE SEQUENCE [LARGE SCALE GENOMIC DNA]</scope>
    <source>
        <strain evidence="4">Houghton</strain>
    </source>
</reference>
<feature type="region of interest" description="Disordered" evidence="2">
    <location>
        <begin position="1"/>
        <end position="42"/>
    </location>
</feature>